<keyword evidence="3" id="KW-1185">Reference proteome</keyword>
<reference evidence="2" key="1">
    <citation type="journal article" date="2021" name="bioRxiv">
        <title>Whole Genome Assembly and Annotation of Northern Wild Rice, Zizania palustris L., Supports a Whole Genome Duplication in the Zizania Genus.</title>
        <authorList>
            <person name="Haas M."/>
            <person name="Kono T."/>
            <person name="Macchietto M."/>
            <person name="Millas R."/>
            <person name="McGilp L."/>
            <person name="Shao M."/>
            <person name="Duquette J."/>
            <person name="Hirsch C.N."/>
            <person name="Kimball J."/>
        </authorList>
    </citation>
    <scope>NUCLEOTIDE SEQUENCE</scope>
    <source>
        <tissue evidence="2">Fresh leaf tissue</tissue>
    </source>
</reference>
<evidence type="ECO:0000313" key="3">
    <source>
        <dbReference type="Proteomes" id="UP000729402"/>
    </source>
</evidence>
<sequence length="165" mass="18066">MTTLGPWRWRRRAASLSVRPAFSPVPSRRSTSSSSTVSCNRTASPHHLPGKQAINHQEESSILTSSAIALSSGDAIPRLDRLRPPLPIPRKRIGKNGWAGPRSSGLLGPIRHCRIDKDSTGRVPHFRSFLFPKPLAHPHQPKNHTSDLAAAAVRYSLPLFAPVRG</sequence>
<dbReference type="Proteomes" id="UP000729402">
    <property type="component" value="Unassembled WGS sequence"/>
</dbReference>
<organism evidence="2 3">
    <name type="scientific">Zizania palustris</name>
    <name type="common">Northern wild rice</name>
    <dbReference type="NCBI Taxonomy" id="103762"/>
    <lineage>
        <taxon>Eukaryota</taxon>
        <taxon>Viridiplantae</taxon>
        <taxon>Streptophyta</taxon>
        <taxon>Embryophyta</taxon>
        <taxon>Tracheophyta</taxon>
        <taxon>Spermatophyta</taxon>
        <taxon>Magnoliopsida</taxon>
        <taxon>Liliopsida</taxon>
        <taxon>Poales</taxon>
        <taxon>Poaceae</taxon>
        <taxon>BOP clade</taxon>
        <taxon>Oryzoideae</taxon>
        <taxon>Oryzeae</taxon>
        <taxon>Zizaniinae</taxon>
        <taxon>Zizania</taxon>
    </lineage>
</organism>
<protein>
    <submittedName>
        <fullName evidence="2">Uncharacterized protein</fullName>
    </submittedName>
</protein>
<feature type="region of interest" description="Disordered" evidence="1">
    <location>
        <begin position="20"/>
        <end position="52"/>
    </location>
</feature>
<comment type="caution">
    <text evidence="2">The sequence shown here is derived from an EMBL/GenBank/DDBJ whole genome shotgun (WGS) entry which is preliminary data.</text>
</comment>
<evidence type="ECO:0000313" key="2">
    <source>
        <dbReference type="EMBL" id="KAG8073081.1"/>
    </source>
</evidence>
<accession>A0A8J5VVM5</accession>
<dbReference type="EMBL" id="JAAALK010000283">
    <property type="protein sequence ID" value="KAG8073081.1"/>
    <property type="molecule type" value="Genomic_DNA"/>
</dbReference>
<evidence type="ECO:0000256" key="1">
    <source>
        <dbReference type="SAM" id="MobiDB-lite"/>
    </source>
</evidence>
<proteinExistence type="predicted"/>
<gene>
    <name evidence="2" type="ORF">GUJ93_ZPchr0006g42440</name>
</gene>
<reference evidence="2" key="2">
    <citation type="submission" date="2021-02" db="EMBL/GenBank/DDBJ databases">
        <authorList>
            <person name="Kimball J.A."/>
            <person name="Haas M.W."/>
            <person name="Macchietto M."/>
            <person name="Kono T."/>
            <person name="Duquette J."/>
            <person name="Shao M."/>
        </authorList>
    </citation>
    <scope>NUCLEOTIDE SEQUENCE</scope>
    <source>
        <tissue evidence="2">Fresh leaf tissue</tissue>
    </source>
</reference>
<name>A0A8J5VVM5_ZIZPA</name>
<feature type="region of interest" description="Disordered" evidence="1">
    <location>
        <begin position="79"/>
        <end position="100"/>
    </location>
</feature>
<dbReference type="AlphaFoldDB" id="A0A8J5VVM5"/>
<feature type="compositionally biased region" description="Low complexity" evidence="1">
    <location>
        <begin position="24"/>
        <end position="38"/>
    </location>
</feature>